<evidence type="ECO:0000313" key="1">
    <source>
        <dbReference type="EMBL" id="SHG40955.1"/>
    </source>
</evidence>
<keyword evidence="2" id="KW-1185">Reference proteome</keyword>
<dbReference type="EMBL" id="FQVT01000011">
    <property type="protein sequence ID" value="SHG40955.1"/>
    <property type="molecule type" value="Genomic_DNA"/>
</dbReference>
<reference evidence="2" key="1">
    <citation type="submission" date="2016-11" db="EMBL/GenBank/DDBJ databases">
        <authorList>
            <person name="Varghese N."/>
            <person name="Submissions S."/>
        </authorList>
    </citation>
    <scope>NUCLEOTIDE SEQUENCE [LARGE SCALE GENOMIC DNA]</scope>
    <source>
        <strain evidence="2">DSM 24579</strain>
    </source>
</reference>
<name>A0A1M5JKL8_SALEC</name>
<evidence type="ECO:0000313" key="2">
    <source>
        <dbReference type="Proteomes" id="UP000183945"/>
    </source>
</evidence>
<dbReference type="STRING" id="1073325.SAMN05444483_11152"/>
<dbReference type="Proteomes" id="UP000183945">
    <property type="component" value="Unassembled WGS sequence"/>
</dbReference>
<organism evidence="1 2">
    <name type="scientific">Salegentibacter echinorum</name>
    <dbReference type="NCBI Taxonomy" id="1073325"/>
    <lineage>
        <taxon>Bacteria</taxon>
        <taxon>Pseudomonadati</taxon>
        <taxon>Bacteroidota</taxon>
        <taxon>Flavobacteriia</taxon>
        <taxon>Flavobacteriales</taxon>
        <taxon>Flavobacteriaceae</taxon>
        <taxon>Salegentibacter</taxon>
    </lineage>
</organism>
<accession>A0A1M5JKL8</accession>
<dbReference type="AlphaFoldDB" id="A0A1M5JKL8"/>
<sequence length="81" mass="8930">MNHVEPAKAKGHLLLAKMGEKVLRPGGKELTQNLIADLKISSEDKIVEFPPSLGYTASFILARKPKNVSWVCASLFKKTTH</sequence>
<gene>
    <name evidence="1" type="ORF">SAMN05444483_11152</name>
</gene>
<dbReference type="OrthoDB" id="43862at2"/>
<proteinExistence type="predicted"/>
<dbReference type="RefSeq" id="WP_072880699.1">
    <property type="nucleotide sequence ID" value="NZ_FQVT01000011.1"/>
</dbReference>
<protein>
    <submittedName>
        <fullName evidence="1">Uncharacterized protein</fullName>
    </submittedName>
</protein>